<evidence type="ECO:0000256" key="1">
    <source>
        <dbReference type="SAM" id="MobiDB-lite"/>
    </source>
</evidence>
<feature type="region of interest" description="Disordered" evidence="1">
    <location>
        <begin position="1"/>
        <end position="68"/>
    </location>
</feature>
<feature type="compositionally biased region" description="Polar residues" evidence="1">
    <location>
        <begin position="314"/>
        <end position="323"/>
    </location>
</feature>
<dbReference type="Proteomes" id="UP000054279">
    <property type="component" value="Unassembled WGS sequence"/>
</dbReference>
<protein>
    <submittedName>
        <fullName evidence="2">Uncharacterized protein</fullName>
    </submittedName>
</protein>
<name>A0A0C9UES0_SPHS4</name>
<dbReference type="AlphaFoldDB" id="A0A0C9UES0"/>
<feature type="non-terminal residue" evidence="2">
    <location>
        <position position="355"/>
    </location>
</feature>
<accession>A0A0C9UES0</accession>
<gene>
    <name evidence="2" type="ORF">M422DRAFT_275411</name>
</gene>
<evidence type="ECO:0000313" key="3">
    <source>
        <dbReference type="Proteomes" id="UP000054279"/>
    </source>
</evidence>
<keyword evidence="3" id="KW-1185">Reference proteome</keyword>
<proteinExistence type="predicted"/>
<feature type="region of interest" description="Disordered" evidence="1">
    <location>
        <begin position="314"/>
        <end position="355"/>
    </location>
</feature>
<dbReference type="HOGENOM" id="CLU_782040_0_0_1"/>
<sequence length="355" mass="37747">MSHRRGHRMRAEELFTQAVEDDEPIPGLTAGGLTDPPLTSVDPQQSPEVLTLEHQDEPHAQAHSPQTVPSWVQLPLSVARPSDTAMQGLNPTRLAGASGTANRGLDSTLRVAVASGAATQGPYSLWGPDQGSGSWQNLGDAPGGPDCVSPDEGDTEEEENFTIPASEVNILRQDHPDSASIQVSQLPEFEIPIVVTPALTFRGTRTQLQLAPEAQLIKTTDTSNDEAKSAVAETNGRMPGALDGMADYVKTPAMAITPPNIHIEAEDDDLEDCLADEAAENRLRKVRQAEPVVIEPVFVDSGMPYSISRQEIDISSHSQSTQGVLEPLPSSVATSAGTVAQDGYDDTPPAFPSLN</sequence>
<evidence type="ECO:0000313" key="2">
    <source>
        <dbReference type="EMBL" id="KIJ23931.1"/>
    </source>
</evidence>
<dbReference type="EMBL" id="KN837562">
    <property type="protein sequence ID" value="KIJ23931.1"/>
    <property type="molecule type" value="Genomic_DNA"/>
</dbReference>
<feature type="compositionally biased region" description="Basic and acidic residues" evidence="1">
    <location>
        <begin position="51"/>
        <end position="60"/>
    </location>
</feature>
<reference evidence="2 3" key="1">
    <citation type="submission" date="2014-06" db="EMBL/GenBank/DDBJ databases">
        <title>Evolutionary Origins and Diversification of the Mycorrhizal Mutualists.</title>
        <authorList>
            <consortium name="DOE Joint Genome Institute"/>
            <consortium name="Mycorrhizal Genomics Consortium"/>
            <person name="Kohler A."/>
            <person name="Kuo A."/>
            <person name="Nagy L.G."/>
            <person name="Floudas D."/>
            <person name="Copeland A."/>
            <person name="Barry K.W."/>
            <person name="Cichocki N."/>
            <person name="Veneault-Fourrey C."/>
            <person name="LaButti K."/>
            <person name="Lindquist E.A."/>
            <person name="Lipzen A."/>
            <person name="Lundell T."/>
            <person name="Morin E."/>
            <person name="Murat C."/>
            <person name="Riley R."/>
            <person name="Ohm R."/>
            <person name="Sun H."/>
            <person name="Tunlid A."/>
            <person name="Henrissat B."/>
            <person name="Grigoriev I.V."/>
            <person name="Hibbett D.S."/>
            <person name="Martin F."/>
        </authorList>
    </citation>
    <scope>NUCLEOTIDE SEQUENCE [LARGE SCALE GENOMIC DNA]</scope>
    <source>
        <strain evidence="2 3">SS14</strain>
    </source>
</reference>
<organism evidence="2 3">
    <name type="scientific">Sphaerobolus stellatus (strain SS14)</name>
    <dbReference type="NCBI Taxonomy" id="990650"/>
    <lineage>
        <taxon>Eukaryota</taxon>
        <taxon>Fungi</taxon>
        <taxon>Dikarya</taxon>
        <taxon>Basidiomycota</taxon>
        <taxon>Agaricomycotina</taxon>
        <taxon>Agaricomycetes</taxon>
        <taxon>Phallomycetidae</taxon>
        <taxon>Geastrales</taxon>
        <taxon>Sphaerobolaceae</taxon>
        <taxon>Sphaerobolus</taxon>
    </lineage>
</organism>